<dbReference type="InterPro" id="IPR022379">
    <property type="entry name" value="11S_seedstore_CS"/>
</dbReference>
<evidence type="ECO:0000256" key="1">
    <source>
        <dbReference type="ARBA" id="ARBA00007178"/>
    </source>
</evidence>
<feature type="chain" id="PRO_5040532511" description="Cupin type-1 domain-containing protein" evidence="5">
    <location>
        <begin position="26"/>
        <end position="487"/>
    </location>
</feature>
<dbReference type="OrthoDB" id="1903982at2759"/>
<dbReference type="InterPro" id="IPR006044">
    <property type="entry name" value="11S_seedstore_pln"/>
</dbReference>
<feature type="signal peptide" evidence="5">
    <location>
        <begin position="1"/>
        <end position="25"/>
    </location>
</feature>
<dbReference type="CDD" id="cd02242">
    <property type="entry name" value="cupin_11S_legumin_N"/>
    <property type="match status" value="1"/>
</dbReference>
<evidence type="ECO:0000256" key="5">
    <source>
        <dbReference type="RuleBase" id="RU003681"/>
    </source>
</evidence>
<evidence type="ECO:0000256" key="4">
    <source>
        <dbReference type="ARBA" id="ARBA00023157"/>
    </source>
</evidence>
<organism evidence="8 9">
    <name type="scientific">Carnegiea gigantea</name>
    <dbReference type="NCBI Taxonomy" id="171969"/>
    <lineage>
        <taxon>Eukaryota</taxon>
        <taxon>Viridiplantae</taxon>
        <taxon>Streptophyta</taxon>
        <taxon>Embryophyta</taxon>
        <taxon>Tracheophyta</taxon>
        <taxon>Spermatophyta</taxon>
        <taxon>Magnoliopsida</taxon>
        <taxon>eudicotyledons</taxon>
        <taxon>Gunneridae</taxon>
        <taxon>Pentapetalae</taxon>
        <taxon>Caryophyllales</taxon>
        <taxon>Cactineae</taxon>
        <taxon>Cactaceae</taxon>
        <taxon>Cactoideae</taxon>
        <taxon>Echinocereeae</taxon>
        <taxon>Carnegiea</taxon>
    </lineage>
</organism>
<dbReference type="InterPro" id="IPR050253">
    <property type="entry name" value="Seed_Storage-Functional"/>
</dbReference>
<dbReference type="PROSITE" id="PS00305">
    <property type="entry name" value="11S_SEED_STORAGE"/>
    <property type="match status" value="1"/>
</dbReference>
<dbReference type="SMART" id="SM00835">
    <property type="entry name" value="Cupin_1"/>
    <property type="match status" value="2"/>
</dbReference>
<feature type="region of interest" description="Disordered" evidence="6">
    <location>
        <begin position="129"/>
        <end position="153"/>
    </location>
</feature>
<keyword evidence="4 5" id="KW-1015">Disulfide bond</keyword>
<dbReference type="SUPFAM" id="SSF51182">
    <property type="entry name" value="RmlC-like cupins"/>
    <property type="match status" value="1"/>
</dbReference>
<evidence type="ECO:0000256" key="2">
    <source>
        <dbReference type="ARBA" id="ARBA00022761"/>
    </source>
</evidence>
<dbReference type="GO" id="GO:0045735">
    <property type="term" value="F:nutrient reservoir activity"/>
    <property type="evidence" value="ECO:0007669"/>
    <property type="project" value="UniProtKB-KW"/>
</dbReference>
<dbReference type="InterPro" id="IPR014710">
    <property type="entry name" value="RmlC-like_jellyroll"/>
</dbReference>
<evidence type="ECO:0000313" key="8">
    <source>
        <dbReference type="EMBL" id="KAJ8434830.1"/>
    </source>
</evidence>
<feature type="compositionally biased region" description="Low complexity" evidence="6">
    <location>
        <begin position="129"/>
        <end position="138"/>
    </location>
</feature>
<dbReference type="EMBL" id="JAKOGI010000448">
    <property type="protein sequence ID" value="KAJ8434830.1"/>
    <property type="molecule type" value="Genomic_DNA"/>
</dbReference>
<dbReference type="FunFam" id="2.60.120.10:FF:000073">
    <property type="entry name" value="Glycinin G1"/>
    <property type="match status" value="1"/>
</dbReference>
<sequence length="487" mass="54826">MARSSSLTVLSLALTLLVLSPGSLAQSWWPFRQPRRLERGQQALNECNLHRLSATEPTIRYQWEAGVAELWDPNQQEFQCTGVTVLRSVIEPRGLLLPHYVNAPLAFYIVQGNGLLGVTFPGCPETFESGSGSASFSEEGIRGSERTHDKHQRVRRLRHGDVIAVPAGVNKWVYNDGQEPLVLVAFFDTNSVHNQLDRTLRKFFLAGNPEQSEGGEGRHHMRGGQEAVTMGNIFKGFDEQFLADSFGVDRDTIQRLQGQQFEGRGGIIRVERDLQVVCPEYEEEHHHGGRYTMNGLEETFCSARLGGNVDRPHKADIYNREGGRLTFLNRNKLPILGLLDMSVDKGHLYQNAIMSPHWGINSHRIHYYTRGRGRVQVTCERGQLVFDGEVREGQLLVIPQNFVVVKQAGQEGLEWVVFNTHGESMLGTLAGRLSALRALPDEVVMNSYGVSREDARRLKFSREETHFFQPSSASLRIRQVVEEDVKA</sequence>
<dbReference type="InterPro" id="IPR006045">
    <property type="entry name" value="Cupin_1"/>
</dbReference>
<feature type="domain" description="Cupin type-1" evidence="7">
    <location>
        <begin position="50"/>
        <end position="254"/>
    </location>
</feature>
<dbReference type="InterPro" id="IPR011051">
    <property type="entry name" value="RmlC_Cupin_sf"/>
</dbReference>
<gene>
    <name evidence="8" type="ORF">Cgig2_022109</name>
</gene>
<dbReference type="Proteomes" id="UP001153076">
    <property type="component" value="Unassembled WGS sequence"/>
</dbReference>
<dbReference type="CDD" id="cd02243">
    <property type="entry name" value="cupin_11S_legumin_C"/>
    <property type="match status" value="1"/>
</dbReference>
<feature type="compositionally biased region" description="Basic and acidic residues" evidence="6">
    <location>
        <begin position="139"/>
        <end position="148"/>
    </location>
</feature>
<protein>
    <recommendedName>
        <fullName evidence="7">Cupin type-1 domain-containing protein</fullName>
    </recommendedName>
</protein>
<evidence type="ECO:0000313" key="9">
    <source>
        <dbReference type="Proteomes" id="UP001153076"/>
    </source>
</evidence>
<dbReference type="PRINTS" id="PR00439">
    <property type="entry name" value="11SGLOBULIN"/>
</dbReference>
<comment type="function">
    <text evidence="5">Seed storage protein.</text>
</comment>
<keyword evidence="2 5" id="KW-0758">Storage protein</keyword>
<dbReference type="Pfam" id="PF00190">
    <property type="entry name" value="Cupin_1"/>
    <property type="match status" value="2"/>
</dbReference>
<feature type="domain" description="Cupin type-1" evidence="7">
    <location>
        <begin position="307"/>
        <end position="456"/>
    </location>
</feature>
<keyword evidence="5" id="KW-0732">Signal</keyword>
<comment type="subunit">
    <text evidence="5">Hexamer; each subunit is composed of an acidic and a basic chain derived from a single precursor and linked by a disulfide bond.</text>
</comment>
<dbReference type="PANTHER" id="PTHR31189">
    <property type="entry name" value="OS03G0336100 PROTEIN-RELATED"/>
    <property type="match status" value="1"/>
</dbReference>
<dbReference type="AlphaFoldDB" id="A0A9Q1K1P6"/>
<keyword evidence="9" id="KW-1185">Reference proteome</keyword>
<comment type="caution">
    <text evidence="8">The sequence shown here is derived from an EMBL/GenBank/DDBJ whole genome shotgun (WGS) entry which is preliminary data.</text>
</comment>
<dbReference type="Gene3D" id="2.60.120.10">
    <property type="entry name" value="Jelly Rolls"/>
    <property type="match status" value="2"/>
</dbReference>
<comment type="similarity">
    <text evidence="1 5">Belongs to the 11S seed storage protein (globulins) family.</text>
</comment>
<accession>A0A9Q1K1P6</accession>
<proteinExistence type="inferred from homology"/>
<reference evidence="8" key="1">
    <citation type="submission" date="2022-04" db="EMBL/GenBank/DDBJ databases">
        <title>Carnegiea gigantea Genome sequencing and assembly v2.</title>
        <authorList>
            <person name="Copetti D."/>
            <person name="Sanderson M.J."/>
            <person name="Burquez A."/>
            <person name="Wojciechowski M.F."/>
        </authorList>
    </citation>
    <scope>NUCLEOTIDE SEQUENCE</scope>
    <source>
        <strain evidence="8">SGP5-SGP5p</strain>
        <tissue evidence="8">Aerial part</tissue>
    </source>
</reference>
<dbReference type="PANTHER" id="PTHR31189:SF76">
    <property type="entry name" value="11S GLOBULIN SUBUNIT BETA-LIKE"/>
    <property type="match status" value="1"/>
</dbReference>
<evidence type="ECO:0000256" key="6">
    <source>
        <dbReference type="SAM" id="MobiDB-lite"/>
    </source>
</evidence>
<keyword evidence="3 5" id="KW-0708">Seed storage protein</keyword>
<name>A0A9Q1K1P6_9CARY</name>
<evidence type="ECO:0000256" key="3">
    <source>
        <dbReference type="ARBA" id="ARBA00023129"/>
    </source>
</evidence>
<evidence type="ECO:0000259" key="7">
    <source>
        <dbReference type="SMART" id="SM00835"/>
    </source>
</evidence>